<dbReference type="Gene3D" id="3.30.70.270">
    <property type="match status" value="1"/>
</dbReference>
<dbReference type="GO" id="GO:0052621">
    <property type="term" value="F:diguanylate cyclase activity"/>
    <property type="evidence" value="ECO:0007669"/>
    <property type="project" value="UniProtKB-EC"/>
</dbReference>
<evidence type="ECO:0000313" key="5">
    <source>
        <dbReference type="Proteomes" id="UP000095200"/>
    </source>
</evidence>
<accession>A0A194AHN4</accession>
<dbReference type="InterPro" id="IPR029787">
    <property type="entry name" value="Nucleotide_cyclase"/>
</dbReference>
<dbReference type="GO" id="GO:1902201">
    <property type="term" value="P:negative regulation of bacterial-type flagellum-dependent cell motility"/>
    <property type="evidence" value="ECO:0007669"/>
    <property type="project" value="TreeGrafter"/>
</dbReference>
<reference evidence="5" key="1">
    <citation type="submission" date="2016-06" db="EMBL/GenBank/DDBJ databases">
        <title>Draft genome sequence of Desulfoplanes formicivorans strain Pf12B.</title>
        <authorList>
            <person name="Watanabe M."/>
            <person name="Kojima H."/>
            <person name="Fukui M."/>
        </authorList>
    </citation>
    <scope>NUCLEOTIDE SEQUENCE [LARGE SCALE GENOMIC DNA]</scope>
    <source>
        <strain evidence="5">Pf12B</strain>
    </source>
</reference>
<evidence type="ECO:0000256" key="1">
    <source>
        <dbReference type="ARBA" id="ARBA00012528"/>
    </source>
</evidence>
<evidence type="ECO:0000313" key="4">
    <source>
        <dbReference type="EMBL" id="GAU09592.1"/>
    </source>
</evidence>
<evidence type="ECO:0000256" key="2">
    <source>
        <dbReference type="ARBA" id="ARBA00034247"/>
    </source>
</evidence>
<dbReference type="OrthoDB" id="9779960at2"/>
<dbReference type="SMART" id="SM00267">
    <property type="entry name" value="GGDEF"/>
    <property type="match status" value="1"/>
</dbReference>
<feature type="domain" description="GGDEF" evidence="3">
    <location>
        <begin position="184"/>
        <end position="331"/>
    </location>
</feature>
<dbReference type="CDD" id="cd01949">
    <property type="entry name" value="GGDEF"/>
    <property type="match status" value="1"/>
</dbReference>
<evidence type="ECO:0000259" key="3">
    <source>
        <dbReference type="PROSITE" id="PS50887"/>
    </source>
</evidence>
<dbReference type="FunFam" id="3.30.70.270:FF:000001">
    <property type="entry name" value="Diguanylate cyclase domain protein"/>
    <property type="match status" value="1"/>
</dbReference>
<dbReference type="Proteomes" id="UP000095200">
    <property type="component" value="Unassembled WGS sequence"/>
</dbReference>
<dbReference type="PANTHER" id="PTHR45138:SF9">
    <property type="entry name" value="DIGUANYLATE CYCLASE DGCM-RELATED"/>
    <property type="match status" value="1"/>
</dbReference>
<dbReference type="InterPro" id="IPR000160">
    <property type="entry name" value="GGDEF_dom"/>
</dbReference>
<protein>
    <recommendedName>
        <fullName evidence="1">diguanylate cyclase</fullName>
        <ecNumber evidence="1">2.7.7.65</ecNumber>
    </recommendedName>
</protein>
<dbReference type="InterPro" id="IPR050469">
    <property type="entry name" value="Diguanylate_Cyclase"/>
</dbReference>
<dbReference type="GO" id="GO:0005886">
    <property type="term" value="C:plasma membrane"/>
    <property type="evidence" value="ECO:0007669"/>
    <property type="project" value="TreeGrafter"/>
</dbReference>
<organism evidence="4 5">
    <name type="scientific">Desulfoplanes formicivorans</name>
    <dbReference type="NCBI Taxonomy" id="1592317"/>
    <lineage>
        <taxon>Bacteria</taxon>
        <taxon>Pseudomonadati</taxon>
        <taxon>Thermodesulfobacteriota</taxon>
        <taxon>Desulfovibrionia</taxon>
        <taxon>Desulfovibrionales</taxon>
        <taxon>Desulfoplanaceae</taxon>
        <taxon>Desulfoplanes</taxon>
    </lineage>
</organism>
<comment type="caution">
    <text evidence="4">The sequence shown here is derived from an EMBL/GenBank/DDBJ whole genome shotgun (WGS) entry which is preliminary data.</text>
</comment>
<dbReference type="PROSITE" id="PS50887">
    <property type="entry name" value="GGDEF"/>
    <property type="match status" value="1"/>
</dbReference>
<dbReference type="STRING" id="1592317.DPF_2321"/>
<sequence length="331" mass="37201">MINIDKLNAAMDMAAMPADFKWRSFMMHLAGMATYDFLTGEQKKQLKALFDQILGERNYSEEYFRTIFMRKQSILAAPWKTELKLALDEAMGRVHSFKKLLRQRTDDIRDLEEETVRTVETETSLDAVVASVKSGFGGLISKLEDDAKVLVEMSMTDVLTGLPNRRAFDLAIQRSFKRWKDKGGKLALIMIDIDYFKAFNDKYGHRIGDQVLATVGAAVKQACGPRDVTTERSILGARFGGEEFAVLLVGFAAQEVKDLAKELCQRVARYNFVIRDANGRIIENHIQLTISAGSAMAEPGWDSPARLIDAADSLLYRAKRSGRNQVCSQPR</sequence>
<dbReference type="PANTHER" id="PTHR45138">
    <property type="entry name" value="REGULATORY COMPONENTS OF SENSORY TRANSDUCTION SYSTEM"/>
    <property type="match status" value="1"/>
</dbReference>
<dbReference type="InterPro" id="IPR043128">
    <property type="entry name" value="Rev_trsase/Diguanyl_cyclase"/>
</dbReference>
<proteinExistence type="predicted"/>
<comment type="catalytic activity">
    <reaction evidence="2">
        <text>2 GTP = 3',3'-c-di-GMP + 2 diphosphate</text>
        <dbReference type="Rhea" id="RHEA:24898"/>
        <dbReference type="ChEBI" id="CHEBI:33019"/>
        <dbReference type="ChEBI" id="CHEBI:37565"/>
        <dbReference type="ChEBI" id="CHEBI:58805"/>
        <dbReference type="EC" id="2.7.7.65"/>
    </reaction>
</comment>
<dbReference type="EC" id="2.7.7.65" evidence="1"/>
<dbReference type="Pfam" id="PF00990">
    <property type="entry name" value="GGDEF"/>
    <property type="match status" value="1"/>
</dbReference>
<keyword evidence="5" id="KW-1185">Reference proteome</keyword>
<dbReference type="SUPFAM" id="SSF55073">
    <property type="entry name" value="Nucleotide cyclase"/>
    <property type="match status" value="1"/>
</dbReference>
<dbReference type="EMBL" id="BDFE01000020">
    <property type="protein sequence ID" value="GAU09592.1"/>
    <property type="molecule type" value="Genomic_DNA"/>
</dbReference>
<gene>
    <name evidence="4" type="ORF">DPF_2321</name>
</gene>
<dbReference type="AlphaFoldDB" id="A0A194AHN4"/>
<dbReference type="RefSeq" id="WP_069859855.1">
    <property type="nucleotide sequence ID" value="NZ_BDFE01000020.1"/>
</dbReference>
<name>A0A194AHN4_9BACT</name>
<dbReference type="NCBIfam" id="TIGR00254">
    <property type="entry name" value="GGDEF"/>
    <property type="match status" value="1"/>
</dbReference>
<dbReference type="GO" id="GO:0043709">
    <property type="term" value="P:cell adhesion involved in single-species biofilm formation"/>
    <property type="evidence" value="ECO:0007669"/>
    <property type="project" value="TreeGrafter"/>
</dbReference>